<evidence type="ECO:0000313" key="6">
    <source>
        <dbReference type="EMBL" id="CAG2210441.1"/>
    </source>
</evidence>
<feature type="domain" description="SGNH hydrolase-type esterase" evidence="5">
    <location>
        <begin position="1043"/>
        <end position="1183"/>
    </location>
</feature>
<feature type="compositionally biased region" description="Polar residues" evidence="4">
    <location>
        <begin position="10"/>
        <end position="26"/>
    </location>
</feature>
<dbReference type="InterPro" id="IPR010998">
    <property type="entry name" value="Integrase_recombinase_N"/>
</dbReference>
<keyword evidence="2" id="KW-0233">DNA recombination</keyword>
<dbReference type="SUPFAM" id="SSF56349">
    <property type="entry name" value="DNA breaking-rejoining enzymes"/>
    <property type="match status" value="1"/>
</dbReference>
<reference evidence="6" key="1">
    <citation type="submission" date="2021-03" db="EMBL/GenBank/DDBJ databases">
        <authorList>
            <person name="Bekaert M."/>
        </authorList>
    </citation>
    <scope>NUCLEOTIDE SEQUENCE</scope>
</reference>
<dbReference type="Gene3D" id="3.40.50.1110">
    <property type="entry name" value="SGNH hydrolase"/>
    <property type="match status" value="1"/>
</dbReference>
<dbReference type="SUPFAM" id="SSF56219">
    <property type="entry name" value="DNase I-like"/>
    <property type="match status" value="1"/>
</dbReference>
<dbReference type="GO" id="GO:0015074">
    <property type="term" value="P:DNA integration"/>
    <property type="evidence" value="ECO:0007669"/>
    <property type="project" value="InterPro"/>
</dbReference>
<dbReference type="InterPro" id="IPR036514">
    <property type="entry name" value="SGNH_hydro_sf"/>
</dbReference>
<dbReference type="SUPFAM" id="SSF52266">
    <property type="entry name" value="SGNH hydrolase"/>
    <property type="match status" value="1"/>
</dbReference>
<dbReference type="OrthoDB" id="8906575at2759"/>
<dbReference type="InterPro" id="IPR013830">
    <property type="entry name" value="SGNH_hydro"/>
</dbReference>
<dbReference type="Gene3D" id="1.10.150.130">
    <property type="match status" value="1"/>
</dbReference>
<dbReference type="CDD" id="cd00229">
    <property type="entry name" value="SGNH_hydrolase"/>
    <property type="match status" value="1"/>
</dbReference>
<evidence type="ECO:0000256" key="1">
    <source>
        <dbReference type="ARBA" id="ARBA00023125"/>
    </source>
</evidence>
<dbReference type="Pfam" id="PF13472">
    <property type="entry name" value="Lipase_GDSL_2"/>
    <property type="match status" value="1"/>
</dbReference>
<keyword evidence="7" id="KW-1185">Reference proteome</keyword>
<evidence type="ECO:0000313" key="7">
    <source>
        <dbReference type="Proteomes" id="UP000683360"/>
    </source>
</evidence>
<dbReference type="InterPro" id="IPR013762">
    <property type="entry name" value="Integrase-like_cat_sf"/>
</dbReference>
<keyword evidence="3" id="KW-0175">Coiled coil</keyword>
<evidence type="ECO:0000256" key="4">
    <source>
        <dbReference type="SAM" id="MobiDB-lite"/>
    </source>
</evidence>
<evidence type="ECO:0000256" key="3">
    <source>
        <dbReference type="SAM" id="Coils"/>
    </source>
</evidence>
<dbReference type="AlphaFoldDB" id="A0A8S3RPC2"/>
<feature type="region of interest" description="Disordered" evidence="4">
    <location>
        <begin position="1"/>
        <end position="26"/>
    </location>
</feature>
<gene>
    <name evidence="6" type="ORF">MEDL_24474</name>
</gene>
<protein>
    <recommendedName>
        <fullName evidence="5">SGNH hydrolase-type esterase domain-containing protein</fullName>
    </recommendedName>
</protein>
<evidence type="ECO:0000256" key="2">
    <source>
        <dbReference type="ARBA" id="ARBA00023172"/>
    </source>
</evidence>
<dbReference type="Gene3D" id="3.60.10.10">
    <property type="entry name" value="Endonuclease/exonuclease/phosphatase"/>
    <property type="match status" value="1"/>
</dbReference>
<comment type="caution">
    <text evidence="6">The sequence shown here is derived from an EMBL/GenBank/DDBJ whole genome shotgun (WGS) entry which is preliminary data.</text>
</comment>
<dbReference type="Proteomes" id="UP000683360">
    <property type="component" value="Unassembled WGS sequence"/>
</dbReference>
<dbReference type="PANTHER" id="PTHR34605">
    <property type="entry name" value="PHAGE_INTEGRASE DOMAIN-CONTAINING PROTEIN"/>
    <property type="match status" value="1"/>
</dbReference>
<feature type="coiled-coil region" evidence="3">
    <location>
        <begin position="164"/>
        <end position="191"/>
    </location>
</feature>
<proteinExistence type="predicted"/>
<keyword evidence="1" id="KW-0238">DNA-binding</keyword>
<dbReference type="SUPFAM" id="SSF47823">
    <property type="entry name" value="lambda integrase-like, N-terminal domain"/>
    <property type="match status" value="1"/>
</dbReference>
<accession>A0A8S3RPC2</accession>
<dbReference type="InterPro" id="IPR011010">
    <property type="entry name" value="DNA_brk_join_enz"/>
</dbReference>
<dbReference type="EMBL" id="CAJPWZ010001230">
    <property type="protein sequence ID" value="CAG2210441.1"/>
    <property type="molecule type" value="Genomic_DNA"/>
</dbReference>
<dbReference type="InterPro" id="IPR036691">
    <property type="entry name" value="Endo/exonu/phosph_ase_sf"/>
</dbReference>
<name>A0A8S3RPC2_MYTED</name>
<dbReference type="GO" id="GO:0003677">
    <property type="term" value="F:DNA binding"/>
    <property type="evidence" value="ECO:0007669"/>
    <property type="project" value="UniProtKB-KW"/>
</dbReference>
<dbReference type="InterPro" id="IPR052925">
    <property type="entry name" value="Phage_Integrase-like_Recomb"/>
</dbReference>
<dbReference type="Gene3D" id="3.30.70.1820">
    <property type="entry name" value="L1 transposable element, RRM domain"/>
    <property type="match status" value="1"/>
</dbReference>
<sequence>MGKKRRRNNSSKTGLTPPEKTNTKMAASNTIDQNKTMDLSQVISEAHESLHGNISPTAAVSFVEPNSQHCSKSIFQRPPVPPYPLQSTPVHEPQRISQSPMPCPQISSCNSGLPISTATLPINSDPNVAIQMMFSNMSIMNQKLESVSNSNIVIYQQLQKLDLLEDISKKLQIFEKNMTDMKIEINNIKATQEQQAHTLAKEENHHYIIEDRVKSMEQVNTYLENENFELKEQFLRLQTHSMKYNLIFSGITEQDNESKEDTESVIKNFIETELEIRDANTISFQNVHRLRPRNDGKPRNIIAKFSKYDDHQRVIRVVPAKLRHKSRYSVQQQYPAEINDRRRALVPKLKEFQRARRNAKIVYDQLIVDGQPYEPPPRGAPPDQHVHGNTDSDYVQWFEISPELTGLRANILVGGVYIPPEYSKYSTDNAFSEIETEMMQFSENASSIILLGDFNARTATMPDFIVPDDTLFDILDLTDNQDVDTLKNMYSYNFLLDYNIPLQRSSEDKKSNGFGSKLIDMCKRCSLYIANGRLFDDTIGKTTCKNVSLIDYLIISPDLFNYITNFNVLDFDPMISDVHNRIHFTLSFQTLKQVNPKNINDLDHTKIKWNPVHANQFQQVLSNRLGEIDSALDDLDSNQNITTEQIGTKTTSMKIVAKRIINSNSNKQDRELLARLWQLGHTPIRIERLQELLKNYPNREAAEELYLGFSLGFRLQYTGPREHVMSKNLVSAEHFKWETLNKLKTEIELDVTFQSSGSNSQNDPSRDTRRFLDINFKHIIGSLIDSSVAPSTLTTYQRGVLAFNEFRKLFGLSNVWPIPLYELCNFIAYLFQASYSHSSIKCYLAGISFFSRMNDFEDFTQKFIIKKMMEGVNRTRPKIRDSRLPITKELLLLIVKILPFICSSSYEVKLFQAAFSLAYHGLLRIGELAVSNGKSAHIISISDVSWSSFGVLNIRVPSSKTDQLGTGALITFQSQPNSETCPCKLIKSFLMDRPPLPGALFCHYNGAAFTRKPAKIWITGSSLVKNAFIESRQRPGGTNLCLDRLNAEIWWQGKSGMVTSQLRRQIRIMKTYEDPPKFLVIHVGANDLGNIKTKDLREKLIQAMTFISKDLPDTKIVWSQMLPRLKWRYSNDSKAMEKCRYRVNNAVANFILESGGYYIRYPDISRTENMYKSDGVHLSVIGNNIF</sequence>
<organism evidence="6 7">
    <name type="scientific">Mytilus edulis</name>
    <name type="common">Blue mussel</name>
    <dbReference type="NCBI Taxonomy" id="6550"/>
    <lineage>
        <taxon>Eukaryota</taxon>
        <taxon>Metazoa</taxon>
        <taxon>Spiralia</taxon>
        <taxon>Lophotrochozoa</taxon>
        <taxon>Mollusca</taxon>
        <taxon>Bivalvia</taxon>
        <taxon>Autobranchia</taxon>
        <taxon>Pteriomorphia</taxon>
        <taxon>Mytilida</taxon>
        <taxon>Mytiloidea</taxon>
        <taxon>Mytilidae</taxon>
        <taxon>Mytilinae</taxon>
        <taxon>Mytilus</taxon>
    </lineage>
</organism>
<dbReference type="PANTHER" id="PTHR34605:SF3">
    <property type="entry name" value="P CELL-TYPE AGGLUTINATION PROTEIN MAP4-LIKE-RELATED"/>
    <property type="match status" value="1"/>
</dbReference>
<dbReference type="Gene3D" id="1.10.443.10">
    <property type="entry name" value="Intergrase catalytic core"/>
    <property type="match status" value="1"/>
</dbReference>
<evidence type="ECO:0000259" key="5">
    <source>
        <dbReference type="Pfam" id="PF13472"/>
    </source>
</evidence>
<dbReference type="GO" id="GO:0006310">
    <property type="term" value="P:DNA recombination"/>
    <property type="evidence" value="ECO:0007669"/>
    <property type="project" value="UniProtKB-KW"/>
</dbReference>